<feature type="transmembrane region" description="Helical" evidence="8">
    <location>
        <begin position="85"/>
        <end position="110"/>
    </location>
</feature>
<dbReference type="EMBL" id="JAULJQ010000008">
    <property type="protein sequence ID" value="MDO2409817.1"/>
    <property type="molecule type" value="Genomic_DNA"/>
</dbReference>
<organism evidence="10 11">
    <name type="scientific">Campylobacter magnus</name>
    <dbReference type="NCBI Taxonomy" id="3026462"/>
    <lineage>
        <taxon>Bacteria</taxon>
        <taxon>Pseudomonadati</taxon>
        <taxon>Campylobacterota</taxon>
        <taxon>Epsilonproteobacteria</taxon>
        <taxon>Campylobacterales</taxon>
        <taxon>Campylobacteraceae</taxon>
        <taxon>Campylobacter</taxon>
    </lineage>
</organism>
<evidence type="ECO:0000313" key="11">
    <source>
        <dbReference type="Proteomes" id="UP001171111"/>
    </source>
</evidence>
<keyword evidence="7 8" id="KW-0472">Membrane</keyword>
<feature type="transmembrane region" description="Helical" evidence="8">
    <location>
        <begin position="549"/>
        <end position="573"/>
    </location>
</feature>
<feature type="transmembrane region" description="Helical" evidence="8">
    <location>
        <begin position="34"/>
        <end position="51"/>
    </location>
</feature>
<evidence type="ECO:0000256" key="2">
    <source>
        <dbReference type="ARBA" id="ARBA00007755"/>
    </source>
</evidence>
<feature type="domain" description="CstA N-terminal" evidence="9">
    <location>
        <begin position="32"/>
        <end position="598"/>
    </location>
</feature>
<feature type="transmembrane region" description="Helical" evidence="8">
    <location>
        <begin position="187"/>
        <end position="208"/>
    </location>
</feature>
<feature type="transmembrane region" description="Helical" evidence="8">
    <location>
        <begin position="255"/>
        <end position="276"/>
    </location>
</feature>
<keyword evidence="11" id="KW-1185">Reference proteome</keyword>
<feature type="transmembrane region" description="Helical" evidence="8">
    <location>
        <begin position="116"/>
        <end position="139"/>
    </location>
</feature>
<dbReference type="PANTHER" id="PTHR30252:SF3">
    <property type="entry name" value="PYRUVATE_PROTON SYMPORTER BTST"/>
    <property type="match status" value="1"/>
</dbReference>
<feature type="transmembrane region" description="Helical" evidence="8">
    <location>
        <begin position="217"/>
        <end position="235"/>
    </location>
</feature>
<feature type="transmembrane region" description="Helical" evidence="8">
    <location>
        <begin position="321"/>
        <end position="341"/>
    </location>
</feature>
<protein>
    <submittedName>
        <fullName evidence="10">Carbon starvation CstA family protein</fullName>
    </submittedName>
</protein>
<reference evidence="10 11" key="1">
    <citation type="submission" date="2023-06" db="EMBL/GenBank/DDBJ databases">
        <title>Campylobacter magnum sp. nov., isolated from cecal contents of domestic pigs (Sus scrofa domesticus).</title>
        <authorList>
            <person name="Papic B."/>
            <person name="Gruntar I."/>
        </authorList>
    </citation>
    <scope>NUCLEOTIDE SEQUENCE [LARGE SCALE GENOMIC DNA]</scope>
    <source>
        <strain evidence="11">34484-21</strain>
    </source>
</reference>
<comment type="caution">
    <text evidence="10">The sequence shown here is derived from an EMBL/GenBank/DDBJ whole genome shotgun (WGS) entry which is preliminary data.</text>
</comment>
<feature type="transmembrane region" description="Helical" evidence="8">
    <location>
        <begin position="472"/>
        <end position="489"/>
    </location>
</feature>
<dbReference type="InterPro" id="IPR003706">
    <property type="entry name" value="CstA_N"/>
</dbReference>
<comment type="similarity">
    <text evidence="2">Belongs to the peptide transporter carbon starvation (CstA) (TC 2.A.114) family.</text>
</comment>
<feature type="transmembrane region" description="Helical" evidence="8">
    <location>
        <begin position="580"/>
        <end position="600"/>
    </location>
</feature>
<gene>
    <name evidence="10" type="ORF">Q2362_06865</name>
</gene>
<evidence type="ECO:0000256" key="1">
    <source>
        <dbReference type="ARBA" id="ARBA00004651"/>
    </source>
</evidence>
<dbReference type="Pfam" id="PF02554">
    <property type="entry name" value="CstA"/>
    <property type="match status" value="1"/>
</dbReference>
<evidence type="ECO:0000313" key="10">
    <source>
        <dbReference type="EMBL" id="MDO2409817.1"/>
    </source>
</evidence>
<proteinExistence type="inferred from homology"/>
<feature type="transmembrane region" description="Helical" evidence="8">
    <location>
        <begin position="160"/>
        <end position="181"/>
    </location>
</feature>
<name>A0ABT8T829_9BACT</name>
<evidence type="ECO:0000256" key="7">
    <source>
        <dbReference type="ARBA" id="ARBA00023136"/>
    </source>
</evidence>
<evidence type="ECO:0000259" key="9">
    <source>
        <dbReference type="Pfam" id="PF02554"/>
    </source>
</evidence>
<evidence type="ECO:0000256" key="5">
    <source>
        <dbReference type="ARBA" id="ARBA00022692"/>
    </source>
</evidence>
<dbReference type="PANTHER" id="PTHR30252">
    <property type="entry name" value="INNER MEMBRANE PEPTIDE TRANSPORTER"/>
    <property type="match status" value="1"/>
</dbReference>
<evidence type="ECO:0000256" key="6">
    <source>
        <dbReference type="ARBA" id="ARBA00022989"/>
    </source>
</evidence>
<keyword evidence="5 8" id="KW-0812">Transmembrane</keyword>
<feature type="transmembrane region" description="Helical" evidence="8">
    <location>
        <begin position="517"/>
        <end position="537"/>
    </location>
</feature>
<sequence length="723" mass="77866">MSLNQKLLLILVAAIGAWAFGALALHQGESISAVWLVVAAVCIYMIGYGFYGRFIAAKVMCLDDNRATPAYRLNNGKDFHPTNKYVLFGHHFAAIAGAGPLVGPILAAQMGYLPGMLWLLVGVVLSGAVHDFVVMIISVRHDGKSLGEMIKMEMGKFTGAVAMIGIFFIMLILIAILAMVVVKALAVSPWGLFTIAMTIPIALGMGIWMRYIRPGKILEASIAGFILLLISIWGGEYVVNDPFWGNVFNFSQTNLAFAIMIYGFVAAVLPVWLLLAPRDYLSTFLKLGVIFGMAVIILIVAPDIKMPATTIFASTGDGPVFAGDLFPFLFVTIACGAISGFHALISSGTSPKMVQKEGQTLFVGYGSMLMESLVGVMALITAVTLTPGEYFSINMGGLGTDINLAVPKIQAVLDRINASGFNFTITVEQLEALRNGVGEADMLSRTGGAPTFALGLALLFKEVFGGLAMMPYWYHFAILFEALFILTAVDAGTRTCRFMIQDILGNVYKPAGNANNILWALIATFIGVAGWGWLLYAGVNDPMGGIYTLWALFGASNQMLAGMALMFATVYIFKKGKAKYAWVTIMPAIWVWVTTMYAALQKMLPTNGDPTSVHDKVSHVATAQNKIAELSKLESELASLKASPDASAEAISKLEAAISKTNTIISNNIIDAVLCGVFMVVVMVVTVQCIRICARYAKDFNAASKEFPLNESEIKDAAIYIKN</sequence>
<dbReference type="RefSeq" id="WP_302244598.1">
    <property type="nucleotide sequence ID" value="NZ_JAULJQ010000008.1"/>
</dbReference>
<evidence type="ECO:0000256" key="8">
    <source>
        <dbReference type="SAM" id="Phobius"/>
    </source>
</evidence>
<feature type="transmembrane region" description="Helical" evidence="8">
    <location>
        <begin position="283"/>
        <end position="301"/>
    </location>
</feature>
<evidence type="ECO:0000256" key="3">
    <source>
        <dbReference type="ARBA" id="ARBA00022448"/>
    </source>
</evidence>
<keyword evidence="6 8" id="KW-1133">Transmembrane helix</keyword>
<feature type="transmembrane region" description="Helical" evidence="8">
    <location>
        <begin position="362"/>
        <end position="385"/>
    </location>
</feature>
<dbReference type="Proteomes" id="UP001171111">
    <property type="component" value="Unassembled WGS sequence"/>
</dbReference>
<keyword evidence="3" id="KW-0813">Transport</keyword>
<evidence type="ECO:0000256" key="4">
    <source>
        <dbReference type="ARBA" id="ARBA00022475"/>
    </source>
</evidence>
<accession>A0ABT8T829</accession>
<dbReference type="InterPro" id="IPR051605">
    <property type="entry name" value="CstA"/>
</dbReference>
<feature type="transmembrane region" description="Helical" evidence="8">
    <location>
        <begin position="669"/>
        <end position="690"/>
    </location>
</feature>
<keyword evidence="4" id="KW-1003">Cell membrane</keyword>
<comment type="subcellular location">
    <subcellularLocation>
        <location evidence="1">Cell membrane</location>
        <topology evidence="1">Multi-pass membrane protein</topology>
    </subcellularLocation>
</comment>